<organism evidence="3 4">
    <name type="scientific">Sporisorium reilianum f. sp. reilianum</name>
    <dbReference type="NCBI Taxonomy" id="72559"/>
    <lineage>
        <taxon>Eukaryota</taxon>
        <taxon>Fungi</taxon>
        <taxon>Dikarya</taxon>
        <taxon>Basidiomycota</taxon>
        <taxon>Ustilaginomycotina</taxon>
        <taxon>Ustilaginomycetes</taxon>
        <taxon>Ustilaginales</taxon>
        <taxon>Ustilaginaceae</taxon>
        <taxon>Sporisorium</taxon>
    </lineage>
</organism>
<feature type="transmembrane region" description="Helical" evidence="2">
    <location>
        <begin position="98"/>
        <end position="115"/>
    </location>
</feature>
<feature type="region of interest" description="Disordered" evidence="1">
    <location>
        <begin position="19"/>
        <end position="83"/>
    </location>
</feature>
<feature type="region of interest" description="Disordered" evidence="1">
    <location>
        <begin position="132"/>
        <end position="155"/>
    </location>
</feature>
<evidence type="ECO:0000313" key="3">
    <source>
        <dbReference type="EMBL" id="SJX65833.1"/>
    </source>
</evidence>
<proteinExistence type="predicted"/>
<keyword evidence="2" id="KW-1133">Transmembrane helix</keyword>
<gene>
    <name evidence="3" type="ORF">SRS1_16387</name>
</gene>
<sequence>MNARTAAMSLSRFRTLHTTATRLASRSRDPAASASASQPVFKRDAPPAPAPPARPTRSLPATSTPTASGGAQNGSGRSGGKKGSVYASYKALPYNTKLVFWACGAIFATLGLLAADKLEELFPARNNKNTAARSQSTASAKFIDHDTATQEQGDAKKPKLFSISVVDRSS</sequence>
<feature type="compositionally biased region" description="Gly residues" evidence="1">
    <location>
        <begin position="71"/>
        <end position="82"/>
    </location>
</feature>
<dbReference type="Proteomes" id="UP000239563">
    <property type="component" value="Chromosome XIX"/>
</dbReference>
<keyword evidence="2" id="KW-0472">Membrane</keyword>
<evidence type="ECO:0000256" key="2">
    <source>
        <dbReference type="SAM" id="Phobius"/>
    </source>
</evidence>
<protein>
    <submittedName>
        <fullName evidence="3">Uncharacterized protein</fullName>
    </submittedName>
</protein>
<name>A0A2N8UMU7_9BASI</name>
<reference evidence="3 4" key="1">
    <citation type="submission" date="2017-02" db="EMBL/GenBank/DDBJ databases">
        <authorList>
            <person name="Peterson S.W."/>
        </authorList>
    </citation>
    <scope>NUCLEOTIDE SEQUENCE [LARGE SCALE GENOMIC DNA]</scope>
    <source>
        <strain evidence="3 4">SRS1_H2-8</strain>
    </source>
</reference>
<feature type="compositionally biased region" description="Basic and acidic residues" evidence="1">
    <location>
        <begin position="142"/>
        <end position="155"/>
    </location>
</feature>
<dbReference type="AlphaFoldDB" id="A0A2N8UMU7"/>
<dbReference type="EMBL" id="LT795072">
    <property type="protein sequence ID" value="SJX65833.1"/>
    <property type="molecule type" value="Genomic_DNA"/>
</dbReference>
<evidence type="ECO:0000313" key="4">
    <source>
        <dbReference type="Proteomes" id="UP000239563"/>
    </source>
</evidence>
<keyword evidence="2" id="KW-0812">Transmembrane</keyword>
<accession>A0A2N8UMU7</accession>
<evidence type="ECO:0000256" key="1">
    <source>
        <dbReference type="SAM" id="MobiDB-lite"/>
    </source>
</evidence>